<sequence length="121" mass="13450">MSPNIFLLFLFFNLFILFEQINCECIKEAYNFCTGKNKCCPGLTCANNAAGTSFCIKQKCIKKDAECDVGKNQFCCPGLFCSFDQRCETCLQDGEYCGLGIYNFKCCKNNCGKISGICGKP</sequence>
<accession>A0ACB0YMJ9</accession>
<evidence type="ECO:0000313" key="2">
    <source>
        <dbReference type="Proteomes" id="UP001497535"/>
    </source>
</evidence>
<protein>
    <submittedName>
        <fullName evidence="1">Uncharacterized protein</fullName>
    </submittedName>
</protein>
<organism evidence="1 2">
    <name type="scientific">Meloidogyne enterolobii</name>
    <name type="common">Root-knot nematode worm</name>
    <name type="synonym">Meloidogyne mayaguensis</name>
    <dbReference type="NCBI Taxonomy" id="390850"/>
    <lineage>
        <taxon>Eukaryota</taxon>
        <taxon>Metazoa</taxon>
        <taxon>Ecdysozoa</taxon>
        <taxon>Nematoda</taxon>
        <taxon>Chromadorea</taxon>
        <taxon>Rhabditida</taxon>
        <taxon>Tylenchina</taxon>
        <taxon>Tylenchomorpha</taxon>
        <taxon>Tylenchoidea</taxon>
        <taxon>Meloidogynidae</taxon>
        <taxon>Meloidogyninae</taxon>
        <taxon>Meloidogyne</taxon>
    </lineage>
</organism>
<dbReference type="EMBL" id="CAVMJV010000015">
    <property type="protein sequence ID" value="CAK5053995.1"/>
    <property type="molecule type" value="Genomic_DNA"/>
</dbReference>
<name>A0ACB0YMJ9_MELEN</name>
<evidence type="ECO:0000313" key="1">
    <source>
        <dbReference type="EMBL" id="CAK5053995.1"/>
    </source>
</evidence>
<proteinExistence type="predicted"/>
<reference evidence="1" key="1">
    <citation type="submission" date="2023-11" db="EMBL/GenBank/DDBJ databases">
        <authorList>
            <person name="Poullet M."/>
        </authorList>
    </citation>
    <scope>NUCLEOTIDE SEQUENCE</scope>
    <source>
        <strain evidence="1">E1834</strain>
    </source>
</reference>
<comment type="caution">
    <text evidence="1">The sequence shown here is derived from an EMBL/GenBank/DDBJ whole genome shotgun (WGS) entry which is preliminary data.</text>
</comment>
<keyword evidence="2" id="KW-1185">Reference proteome</keyword>
<gene>
    <name evidence="1" type="ORF">MENTE1834_LOCUS14280</name>
</gene>
<dbReference type="Proteomes" id="UP001497535">
    <property type="component" value="Unassembled WGS sequence"/>
</dbReference>